<evidence type="ECO:0000256" key="1">
    <source>
        <dbReference type="ARBA" id="ARBA00004418"/>
    </source>
</evidence>
<proteinExistence type="inferred from homology"/>
<accession>A0ABV6CPN3</accession>
<name>A0ABV6CPN3_9RHOB</name>
<dbReference type="InterPro" id="IPR039424">
    <property type="entry name" value="SBP_5"/>
</dbReference>
<dbReference type="PIRSF" id="PIRSF002741">
    <property type="entry name" value="MppA"/>
    <property type="match status" value="1"/>
</dbReference>
<protein>
    <submittedName>
        <fullName evidence="5">ABC transporter substrate-binding protein</fullName>
    </submittedName>
</protein>
<dbReference type="Pfam" id="PF00496">
    <property type="entry name" value="SBP_bac_5"/>
    <property type="match status" value="1"/>
</dbReference>
<dbReference type="InterPro" id="IPR000914">
    <property type="entry name" value="SBP_5_dom"/>
</dbReference>
<evidence type="ECO:0000313" key="5">
    <source>
        <dbReference type="EMBL" id="MFC0201845.1"/>
    </source>
</evidence>
<comment type="subcellular location">
    <subcellularLocation>
        <location evidence="1">Periplasm</location>
    </subcellularLocation>
</comment>
<evidence type="ECO:0000259" key="4">
    <source>
        <dbReference type="Pfam" id="PF00496"/>
    </source>
</evidence>
<feature type="domain" description="Solute-binding protein family 5" evidence="4">
    <location>
        <begin position="71"/>
        <end position="425"/>
    </location>
</feature>
<keyword evidence="3" id="KW-0732">Signal</keyword>
<dbReference type="CDD" id="cd08515">
    <property type="entry name" value="PBP2_NikA_DppA_OppA_like_10"/>
    <property type="match status" value="1"/>
</dbReference>
<comment type="similarity">
    <text evidence="2">Belongs to the bacterial solute-binding protein 5 family.</text>
</comment>
<dbReference type="PANTHER" id="PTHR30290">
    <property type="entry name" value="PERIPLASMIC BINDING COMPONENT OF ABC TRANSPORTER"/>
    <property type="match status" value="1"/>
</dbReference>
<evidence type="ECO:0000256" key="2">
    <source>
        <dbReference type="ARBA" id="ARBA00005695"/>
    </source>
</evidence>
<dbReference type="RefSeq" id="WP_265508182.1">
    <property type="nucleotide sequence ID" value="NZ_JAOTBE010000060.1"/>
</dbReference>
<comment type="caution">
    <text evidence="5">The sequence shown here is derived from an EMBL/GenBank/DDBJ whole genome shotgun (WGS) entry which is preliminary data.</text>
</comment>
<reference evidence="5 6" key="1">
    <citation type="submission" date="2024-09" db="EMBL/GenBank/DDBJ databases">
        <authorList>
            <person name="Sun Q."/>
            <person name="Mori K."/>
        </authorList>
    </citation>
    <scope>NUCLEOTIDE SEQUENCE [LARGE SCALE GENOMIC DNA]</scope>
    <source>
        <strain evidence="5 6">CCM 7904</strain>
    </source>
</reference>
<dbReference type="Gene3D" id="3.10.105.10">
    <property type="entry name" value="Dipeptide-binding Protein, Domain 3"/>
    <property type="match status" value="1"/>
</dbReference>
<feature type="signal peptide" evidence="3">
    <location>
        <begin position="1"/>
        <end position="22"/>
    </location>
</feature>
<evidence type="ECO:0000256" key="3">
    <source>
        <dbReference type="SAM" id="SignalP"/>
    </source>
</evidence>
<evidence type="ECO:0000313" key="6">
    <source>
        <dbReference type="Proteomes" id="UP001589795"/>
    </source>
</evidence>
<dbReference type="InterPro" id="IPR030678">
    <property type="entry name" value="Peptide/Ni-bd"/>
</dbReference>
<dbReference type="Gene3D" id="3.40.190.10">
    <property type="entry name" value="Periplasmic binding protein-like II"/>
    <property type="match status" value="1"/>
</dbReference>
<gene>
    <name evidence="5" type="ORF">ACFFIZ_16405</name>
</gene>
<sequence>MTLHKILLLGTAMMGLTAAQGAAQQADNAVRFAYDQALESPDPYFTTLRLGVILGRNVWDTLVIRNLETGEFEPLLATDWTWADDETLELTLREGVTFHDGSSFDADDVVYTLSYVSDPANRIVSQQIADWIDSVEKTGDYSVRIHTKGPSPAAMEFLSSQLAIVPDGYYSGPAGATEQALPMGTGPFRFDSYSAGGEIVLARNEDYVGSEFKTPASLDRISIRTIPDQQTQIAELMSGGLDLTMGLPRDQAEMLAQMPGVAVESGETMRIVFLQIATSDESSNEALKDIRVRKALNHAIDKQAISTNLVGEGSNVINAVCFIDQFGCTEEGVTAYDYDPDTARALLAEAGYGNGLTLRLHAYRERHISEAIINYLAEVGVTVELNYMQPAAMRDAMRSASVDLAQNAWGSYSIYDLSASTPVYFGGQPDDNNRDPELIEILTEAESVMDPDARKELYATALRRIADEALAVPMFTLPVYYAGAEGLKFETYPDEILRFWEYSWQ</sequence>
<dbReference type="SUPFAM" id="SSF53850">
    <property type="entry name" value="Periplasmic binding protein-like II"/>
    <property type="match status" value="1"/>
</dbReference>
<feature type="chain" id="PRO_5045179616" evidence="3">
    <location>
        <begin position="23"/>
        <end position="505"/>
    </location>
</feature>
<keyword evidence="6" id="KW-1185">Reference proteome</keyword>
<dbReference type="Gene3D" id="3.90.76.10">
    <property type="entry name" value="Dipeptide-binding Protein, Domain 1"/>
    <property type="match status" value="1"/>
</dbReference>
<organism evidence="5 6">
    <name type="scientific">Paracoccus rhizosphaerae</name>
    <dbReference type="NCBI Taxonomy" id="1133347"/>
    <lineage>
        <taxon>Bacteria</taxon>
        <taxon>Pseudomonadati</taxon>
        <taxon>Pseudomonadota</taxon>
        <taxon>Alphaproteobacteria</taxon>
        <taxon>Rhodobacterales</taxon>
        <taxon>Paracoccaceae</taxon>
        <taxon>Paracoccus</taxon>
    </lineage>
</organism>
<dbReference type="EMBL" id="JBHLWQ010000151">
    <property type="protein sequence ID" value="MFC0201845.1"/>
    <property type="molecule type" value="Genomic_DNA"/>
</dbReference>
<dbReference type="Proteomes" id="UP001589795">
    <property type="component" value="Unassembled WGS sequence"/>
</dbReference>